<keyword evidence="2" id="KW-0812">Transmembrane</keyword>
<protein>
    <submittedName>
        <fullName evidence="4">HEPN domain-containing protein</fullName>
    </submittedName>
</protein>
<feature type="domain" description="HEPN" evidence="3">
    <location>
        <begin position="160"/>
        <end position="264"/>
    </location>
</feature>
<dbReference type="SUPFAM" id="SSF81593">
    <property type="entry name" value="Nucleotidyltransferase substrate binding subunit/domain"/>
    <property type="match status" value="1"/>
</dbReference>
<keyword evidence="2" id="KW-1133">Transmembrane helix</keyword>
<dbReference type="InterPro" id="IPR007842">
    <property type="entry name" value="HEPN_dom"/>
</dbReference>
<gene>
    <name evidence="4" type="ORF">KI810_13860</name>
</gene>
<reference evidence="4 5" key="1">
    <citation type="submission" date="2021-05" db="EMBL/GenBank/DDBJ databases">
        <title>The draft genome of Geobacter luticola JCM 17780.</title>
        <authorList>
            <person name="Xu Z."/>
            <person name="Masuda Y."/>
            <person name="Itoh H."/>
            <person name="Senoo K."/>
        </authorList>
    </citation>
    <scope>NUCLEOTIDE SEQUENCE [LARGE SCALE GENOMIC DNA]</scope>
    <source>
        <strain evidence="4 5">JCM 17780</strain>
    </source>
</reference>
<dbReference type="Gene3D" id="1.20.120.330">
    <property type="entry name" value="Nucleotidyltransferases domain 2"/>
    <property type="match status" value="1"/>
</dbReference>
<evidence type="ECO:0000256" key="1">
    <source>
        <dbReference type="SAM" id="Coils"/>
    </source>
</evidence>
<feature type="coiled-coil region" evidence="1">
    <location>
        <begin position="229"/>
        <end position="265"/>
    </location>
</feature>
<accession>A0ABS5SFK0</accession>
<feature type="transmembrane region" description="Helical" evidence="2">
    <location>
        <begin position="7"/>
        <end position="26"/>
    </location>
</feature>
<dbReference type="Proteomes" id="UP000756860">
    <property type="component" value="Unassembled WGS sequence"/>
</dbReference>
<dbReference type="EMBL" id="JAHCVK010000008">
    <property type="protein sequence ID" value="MBT0654145.1"/>
    <property type="molecule type" value="Genomic_DNA"/>
</dbReference>
<evidence type="ECO:0000313" key="5">
    <source>
        <dbReference type="Proteomes" id="UP000756860"/>
    </source>
</evidence>
<dbReference type="Pfam" id="PF05168">
    <property type="entry name" value="HEPN"/>
    <property type="match status" value="1"/>
</dbReference>
<evidence type="ECO:0000256" key="2">
    <source>
        <dbReference type="SAM" id="Phobius"/>
    </source>
</evidence>
<feature type="transmembrane region" description="Helical" evidence="2">
    <location>
        <begin position="78"/>
        <end position="101"/>
    </location>
</feature>
<comment type="caution">
    <text evidence="4">The sequence shown here is derived from an EMBL/GenBank/DDBJ whole genome shotgun (WGS) entry which is preliminary data.</text>
</comment>
<feature type="transmembrane region" description="Helical" evidence="2">
    <location>
        <begin position="121"/>
        <end position="143"/>
    </location>
</feature>
<name>A0ABS5SFK0_9BACT</name>
<keyword evidence="2" id="KW-0472">Membrane</keyword>
<keyword evidence="5" id="KW-1185">Reference proteome</keyword>
<feature type="transmembrane region" description="Helical" evidence="2">
    <location>
        <begin position="46"/>
        <end position="66"/>
    </location>
</feature>
<evidence type="ECO:0000313" key="4">
    <source>
        <dbReference type="EMBL" id="MBT0654145.1"/>
    </source>
</evidence>
<sequence length="313" mass="34897">MTEFTKIKIPFVLALLAAMFSVTPLVQKFGSNSYPLFGFSISVDFIYLLFCGLLSSSVYFYGVGLISEGKFFEIMNKIGHLLYAIALVSPPLFILLYPVSLVSEYVVTAMKSPIFAQIIEYGSSGVLGLISSLISSIIVSAFTKRDKKARVERLELEENQFLSRSKQLFNDGYYDLSVTESWKAVEIGLLKMFEVLGHAPNPRTMQNLLDAAVKKNILNKSQIDELVSVRKARNSAVHAERKISKDEAQEAIELTEKVLAALEKVEDSCYFCGKKFPVLSMKVDDNGGITVCKDCDKKNPNWEEMVTAMGMDP</sequence>
<evidence type="ECO:0000259" key="3">
    <source>
        <dbReference type="Pfam" id="PF05168"/>
    </source>
</evidence>
<dbReference type="RefSeq" id="WP_214176156.1">
    <property type="nucleotide sequence ID" value="NZ_JAHCVK010000008.1"/>
</dbReference>
<organism evidence="4 5">
    <name type="scientific">Geomobilimonas luticola</name>
    <dbReference type="NCBI Taxonomy" id="1114878"/>
    <lineage>
        <taxon>Bacteria</taxon>
        <taxon>Pseudomonadati</taxon>
        <taxon>Thermodesulfobacteriota</taxon>
        <taxon>Desulfuromonadia</taxon>
        <taxon>Geobacterales</taxon>
        <taxon>Geobacteraceae</taxon>
        <taxon>Geomobilimonas</taxon>
    </lineage>
</organism>
<keyword evidence="1" id="KW-0175">Coiled coil</keyword>
<proteinExistence type="predicted"/>